<dbReference type="Pfam" id="PF03703">
    <property type="entry name" value="bPH_2"/>
    <property type="match status" value="1"/>
</dbReference>
<feature type="transmembrane region" description="Helical" evidence="1">
    <location>
        <begin position="65"/>
        <end position="86"/>
    </location>
</feature>
<evidence type="ECO:0000313" key="3">
    <source>
        <dbReference type="EMBL" id="KDE40011.1"/>
    </source>
</evidence>
<dbReference type="STRING" id="267850.ADINL_1648"/>
<evidence type="ECO:0000313" key="4">
    <source>
        <dbReference type="Proteomes" id="UP000027318"/>
    </source>
</evidence>
<reference evidence="3 4" key="1">
    <citation type="journal article" date="2005" name="Int. J. Syst. Evol. Microbiol.">
        <title>Nitrincola lacisaponensis gen. nov., sp. nov., a novel alkaliphilic bacterium isolated from an alkaline, saline lake.</title>
        <authorList>
            <person name="Dimitriu P.A."/>
            <person name="Shukla S.K."/>
            <person name="Conradt J."/>
            <person name="Marquez M.C."/>
            <person name="Ventosa A."/>
            <person name="Maglia A."/>
            <person name="Peyton B.M."/>
            <person name="Pinkart H.C."/>
            <person name="Mormile M.R."/>
        </authorList>
    </citation>
    <scope>NUCLEOTIDE SEQUENCE [LARGE SCALE GENOMIC DNA]</scope>
    <source>
        <strain evidence="3 4">4CA</strain>
    </source>
</reference>
<protein>
    <recommendedName>
        <fullName evidence="2">YdbS-like PH domain-containing protein</fullName>
    </recommendedName>
</protein>
<dbReference type="EMBL" id="JMSZ01000021">
    <property type="protein sequence ID" value="KDE40011.1"/>
    <property type="molecule type" value="Genomic_DNA"/>
</dbReference>
<keyword evidence="1" id="KW-0472">Membrane</keyword>
<sequence>MLANEQVILKVRRNPLYLTRGTVDLVLAGVFYSLYRSAISGVPFWDEWRLIGLYRNMMMEFFDQVYAIPATWTGMALLLIGLYFLLKCVRRYLHQLSTAYQFTNARVMKRSGVLGVATQELLLRSIDGVSRQQSLLGRLLGYGTLKIAGRGSEVLEWHYVSDLDAVKETLEKRLLARSSRIPTLETSADS</sequence>
<proteinExistence type="predicted"/>
<keyword evidence="1" id="KW-1133">Transmembrane helix</keyword>
<dbReference type="AlphaFoldDB" id="A0A063Y5I8"/>
<keyword evidence="4" id="KW-1185">Reference proteome</keyword>
<gene>
    <name evidence="3" type="ORF">ADINL_1648</name>
</gene>
<feature type="domain" description="YdbS-like PH" evidence="2">
    <location>
        <begin position="97"/>
        <end position="167"/>
    </location>
</feature>
<dbReference type="InterPro" id="IPR005182">
    <property type="entry name" value="YdbS-like_PH"/>
</dbReference>
<accession>A0A063Y5I8</accession>
<dbReference type="RefSeq" id="WP_036546209.1">
    <property type="nucleotide sequence ID" value="NZ_JMSZ01000021.1"/>
</dbReference>
<dbReference type="Proteomes" id="UP000027318">
    <property type="component" value="Unassembled WGS sequence"/>
</dbReference>
<keyword evidence="1" id="KW-0812">Transmembrane</keyword>
<comment type="caution">
    <text evidence="3">The sequence shown here is derived from an EMBL/GenBank/DDBJ whole genome shotgun (WGS) entry which is preliminary data.</text>
</comment>
<feature type="transmembrane region" description="Helical" evidence="1">
    <location>
        <begin position="21"/>
        <end position="45"/>
    </location>
</feature>
<evidence type="ECO:0000259" key="2">
    <source>
        <dbReference type="Pfam" id="PF03703"/>
    </source>
</evidence>
<dbReference type="OrthoDB" id="6089089at2"/>
<name>A0A063Y5I8_9GAMM</name>
<organism evidence="3 4">
    <name type="scientific">Nitrincola lacisaponensis</name>
    <dbReference type="NCBI Taxonomy" id="267850"/>
    <lineage>
        <taxon>Bacteria</taxon>
        <taxon>Pseudomonadati</taxon>
        <taxon>Pseudomonadota</taxon>
        <taxon>Gammaproteobacteria</taxon>
        <taxon>Oceanospirillales</taxon>
        <taxon>Oceanospirillaceae</taxon>
        <taxon>Nitrincola</taxon>
    </lineage>
</organism>
<evidence type="ECO:0000256" key="1">
    <source>
        <dbReference type="SAM" id="Phobius"/>
    </source>
</evidence>